<feature type="compositionally biased region" description="Low complexity" evidence="7">
    <location>
        <begin position="13"/>
        <end position="23"/>
    </location>
</feature>
<proteinExistence type="inferred from homology"/>
<dbReference type="GO" id="GO:0005337">
    <property type="term" value="F:nucleoside transmembrane transporter activity"/>
    <property type="evidence" value="ECO:0007669"/>
    <property type="project" value="InterPro"/>
</dbReference>
<feature type="region of interest" description="Disordered" evidence="7">
    <location>
        <begin position="1"/>
        <end position="25"/>
    </location>
</feature>
<dbReference type="OrthoDB" id="46396at2759"/>
<evidence type="ECO:0000256" key="7">
    <source>
        <dbReference type="SAM" id="MobiDB-lite"/>
    </source>
</evidence>
<feature type="transmembrane region" description="Helical" evidence="8">
    <location>
        <begin position="81"/>
        <end position="99"/>
    </location>
</feature>
<reference evidence="9 10" key="1">
    <citation type="journal article" date="2019" name="PLoS ONE">
        <title>Genomic analyses reveal an absence of contemporary introgressive admixture between fin whales and blue whales, despite known hybrids.</title>
        <authorList>
            <person name="Westbury M.V."/>
            <person name="Petersen B."/>
            <person name="Lorenzen E.D."/>
        </authorList>
    </citation>
    <scope>NUCLEOTIDE SEQUENCE [LARGE SCALE GENOMIC DNA]</scope>
    <source>
        <strain evidence="9">FinWhale-01</strain>
    </source>
</reference>
<evidence type="ECO:0008006" key="11">
    <source>
        <dbReference type="Google" id="ProtNLM"/>
    </source>
</evidence>
<sequence>MSFSLPTSSLVTSSEKLPSSKLSPPVPVAIVSEDDFPQSSNSTYRTASSSLQADQEALLEKLLDCPLPGLQRPKDRFSGTYIIFFSLGIGGLLPWNFFVTAQEYWIFKLSNCSSPATGEEPKGSDILNYFESYLAVASTVPSVLCLLVNFLLVNSAKLVTAAHESTTQQLSAKLVTAAQSTMGVVSGRLLTQHL</sequence>
<name>A0A643CBN6_BALPH</name>
<evidence type="ECO:0000256" key="3">
    <source>
        <dbReference type="ARBA" id="ARBA00022448"/>
    </source>
</evidence>
<dbReference type="PANTHER" id="PTHR10332">
    <property type="entry name" value="EQUILIBRATIVE NUCLEOSIDE TRANSPORTER"/>
    <property type="match status" value="1"/>
</dbReference>
<comment type="caution">
    <text evidence="9">The sequence shown here is derived from an EMBL/GenBank/DDBJ whole genome shotgun (WGS) entry which is preliminary data.</text>
</comment>
<protein>
    <recommendedName>
        <fullName evidence="11">Equilibrative nucleoside transporter 3</fullName>
    </recommendedName>
</protein>
<comment type="similarity">
    <text evidence="2">Belongs to the SLC29A/ENT transporter (TC 2.A.57) family.</text>
</comment>
<keyword evidence="5 8" id="KW-1133">Transmembrane helix</keyword>
<evidence type="ECO:0000256" key="8">
    <source>
        <dbReference type="SAM" id="Phobius"/>
    </source>
</evidence>
<accession>A0A643CBN6</accession>
<comment type="subcellular location">
    <subcellularLocation>
        <location evidence="1">Membrane</location>
        <topology evidence="1">Multi-pass membrane protein</topology>
    </subcellularLocation>
</comment>
<dbReference type="InterPro" id="IPR002259">
    <property type="entry name" value="Eqnu_transpt"/>
</dbReference>
<feature type="compositionally biased region" description="Polar residues" evidence="7">
    <location>
        <begin position="1"/>
        <end position="12"/>
    </location>
</feature>
<keyword evidence="4 8" id="KW-0812">Transmembrane</keyword>
<evidence type="ECO:0000256" key="2">
    <source>
        <dbReference type="ARBA" id="ARBA00007965"/>
    </source>
</evidence>
<keyword evidence="10" id="KW-1185">Reference proteome</keyword>
<dbReference type="PANTHER" id="PTHR10332:SF17">
    <property type="entry name" value="EQUILIBRATIVE NUCLEOSIDE TRANSPORTER 3"/>
    <property type="match status" value="1"/>
</dbReference>
<evidence type="ECO:0000256" key="6">
    <source>
        <dbReference type="ARBA" id="ARBA00023136"/>
    </source>
</evidence>
<evidence type="ECO:0000256" key="4">
    <source>
        <dbReference type="ARBA" id="ARBA00022692"/>
    </source>
</evidence>
<dbReference type="EMBL" id="SGJD01001941">
    <property type="protein sequence ID" value="KAB0397623.1"/>
    <property type="molecule type" value="Genomic_DNA"/>
</dbReference>
<evidence type="ECO:0000313" key="9">
    <source>
        <dbReference type="EMBL" id="KAB0397623.1"/>
    </source>
</evidence>
<evidence type="ECO:0000256" key="1">
    <source>
        <dbReference type="ARBA" id="ARBA00004141"/>
    </source>
</evidence>
<organism evidence="9 10">
    <name type="scientific">Balaenoptera physalus</name>
    <name type="common">Fin whale</name>
    <name type="synonym">Balaena physalus</name>
    <dbReference type="NCBI Taxonomy" id="9770"/>
    <lineage>
        <taxon>Eukaryota</taxon>
        <taxon>Metazoa</taxon>
        <taxon>Chordata</taxon>
        <taxon>Craniata</taxon>
        <taxon>Vertebrata</taxon>
        <taxon>Euteleostomi</taxon>
        <taxon>Mammalia</taxon>
        <taxon>Eutheria</taxon>
        <taxon>Laurasiatheria</taxon>
        <taxon>Artiodactyla</taxon>
        <taxon>Whippomorpha</taxon>
        <taxon>Cetacea</taxon>
        <taxon>Mysticeti</taxon>
        <taxon>Balaenopteridae</taxon>
        <taxon>Balaenoptera</taxon>
    </lineage>
</organism>
<gene>
    <name evidence="9" type="ORF">E2I00_004899</name>
</gene>
<feature type="transmembrane region" description="Helical" evidence="8">
    <location>
        <begin position="133"/>
        <end position="153"/>
    </location>
</feature>
<evidence type="ECO:0000256" key="5">
    <source>
        <dbReference type="ARBA" id="ARBA00022989"/>
    </source>
</evidence>
<keyword evidence="6 8" id="KW-0472">Membrane</keyword>
<keyword evidence="3" id="KW-0813">Transport</keyword>
<dbReference type="AlphaFoldDB" id="A0A643CBN6"/>
<evidence type="ECO:0000313" key="10">
    <source>
        <dbReference type="Proteomes" id="UP000437017"/>
    </source>
</evidence>
<dbReference type="GO" id="GO:0005794">
    <property type="term" value="C:Golgi apparatus"/>
    <property type="evidence" value="ECO:0007669"/>
    <property type="project" value="TreeGrafter"/>
</dbReference>
<dbReference type="GO" id="GO:0005886">
    <property type="term" value="C:plasma membrane"/>
    <property type="evidence" value="ECO:0007669"/>
    <property type="project" value="TreeGrafter"/>
</dbReference>
<dbReference type="Proteomes" id="UP000437017">
    <property type="component" value="Unassembled WGS sequence"/>
</dbReference>